<evidence type="ECO:0000256" key="1">
    <source>
        <dbReference type="SAM" id="MobiDB-lite"/>
    </source>
</evidence>
<reference evidence="2" key="1">
    <citation type="submission" date="2016-07" db="EMBL/GenBank/DDBJ databases">
        <authorList>
            <person name="Bretaudeau A."/>
        </authorList>
    </citation>
    <scope>NUCLEOTIDE SEQUENCE</scope>
    <source>
        <strain evidence="2">Rice</strain>
        <tissue evidence="2">Whole body</tissue>
    </source>
</reference>
<feature type="region of interest" description="Disordered" evidence="1">
    <location>
        <begin position="1"/>
        <end position="34"/>
    </location>
</feature>
<protein>
    <submittedName>
        <fullName evidence="2">SFRICE_026543</fullName>
    </submittedName>
</protein>
<dbReference type="EMBL" id="ODYU01003518">
    <property type="protein sequence ID" value="SOQ42409.1"/>
    <property type="molecule type" value="Genomic_DNA"/>
</dbReference>
<dbReference type="AlphaFoldDB" id="A0A2H1VNJ5"/>
<sequence length="61" mass="6971">MTSPALDETGGNDRLSLTKNHPIPTPAFRAGAPKYSDDDDDYLMTWQRMHCKQDYNKHGNF</sequence>
<evidence type="ECO:0000313" key="2">
    <source>
        <dbReference type="EMBL" id="SOQ42409.1"/>
    </source>
</evidence>
<name>A0A2H1VNJ5_SPOFR</name>
<gene>
    <name evidence="2" type="ORF">SFRICE_026543</name>
</gene>
<accession>A0A2H1VNJ5</accession>
<organism evidence="2">
    <name type="scientific">Spodoptera frugiperda</name>
    <name type="common">Fall armyworm</name>
    <dbReference type="NCBI Taxonomy" id="7108"/>
    <lineage>
        <taxon>Eukaryota</taxon>
        <taxon>Metazoa</taxon>
        <taxon>Ecdysozoa</taxon>
        <taxon>Arthropoda</taxon>
        <taxon>Hexapoda</taxon>
        <taxon>Insecta</taxon>
        <taxon>Pterygota</taxon>
        <taxon>Neoptera</taxon>
        <taxon>Endopterygota</taxon>
        <taxon>Lepidoptera</taxon>
        <taxon>Glossata</taxon>
        <taxon>Ditrysia</taxon>
        <taxon>Noctuoidea</taxon>
        <taxon>Noctuidae</taxon>
        <taxon>Amphipyrinae</taxon>
        <taxon>Spodoptera</taxon>
    </lineage>
</organism>
<proteinExistence type="predicted"/>